<evidence type="ECO:0000256" key="9">
    <source>
        <dbReference type="ARBA" id="ARBA00023163"/>
    </source>
</evidence>
<keyword evidence="6" id="KW-0862">Zinc</keyword>
<evidence type="ECO:0000256" key="5">
    <source>
        <dbReference type="ARBA" id="ARBA00022771"/>
    </source>
</evidence>
<evidence type="ECO:0000313" key="15">
    <source>
        <dbReference type="Proteomes" id="UP000007110"/>
    </source>
</evidence>
<feature type="compositionally biased region" description="Basic residues" evidence="12">
    <location>
        <begin position="46"/>
        <end position="55"/>
    </location>
</feature>
<dbReference type="FunFam" id="3.30.160.60:FF:000367">
    <property type="entry name" value="Zinc finger protein 572"/>
    <property type="match status" value="1"/>
</dbReference>
<organism evidence="14 15">
    <name type="scientific">Strongylocentrotus purpuratus</name>
    <name type="common">Purple sea urchin</name>
    <dbReference type="NCBI Taxonomy" id="7668"/>
    <lineage>
        <taxon>Eukaryota</taxon>
        <taxon>Metazoa</taxon>
        <taxon>Echinodermata</taxon>
        <taxon>Eleutherozoa</taxon>
        <taxon>Echinozoa</taxon>
        <taxon>Echinoidea</taxon>
        <taxon>Euechinoidea</taxon>
        <taxon>Echinacea</taxon>
        <taxon>Camarodonta</taxon>
        <taxon>Echinidea</taxon>
        <taxon>Strongylocentrotidae</taxon>
        <taxon>Strongylocentrotus</taxon>
    </lineage>
</organism>
<reference evidence="15" key="1">
    <citation type="submission" date="2015-02" db="EMBL/GenBank/DDBJ databases">
        <title>Genome sequencing for Strongylocentrotus purpuratus.</title>
        <authorList>
            <person name="Murali S."/>
            <person name="Liu Y."/>
            <person name="Vee V."/>
            <person name="English A."/>
            <person name="Wang M."/>
            <person name="Skinner E."/>
            <person name="Han Y."/>
            <person name="Muzny D.M."/>
            <person name="Worley K.C."/>
            <person name="Gibbs R.A."/>
        </authorList>
    </citation>
    <scope>NUCLEOTIDE SEQUENCE</scope>
</reference>
<feature type="domain" description="C2H2-type" evidence="13">
    <location>
        <begin position="448"/>
        <end position="476"/>
    </location>
</feature>
<evidence type="ECO:0000256" key="4">
    <source>
        <dbReference type="ARBA" id="ARBA00022737"/>
    </source>
</evidence>
<dbReference type="FunFam" id="3.30.160.60:FF:000184">
    <property type="entry name" value="Zinc finger protein 333"/>
    <property type="match status" value="1"/>
</dbReference>
<dbReference type="FunFam" id="3.30.160.60:FF:000759">
    <property type="entry name" value="zinc finger protein 16"/>
    <property type="match status" value="1"/>
</dbReference>
<feature type="domain" description="C2H2-type" evidence="13">
    <location>
        <begin position="240"/>
        <end position="267"/>
    </location>
</feature>
<comment type="similarity">
    <text evidence="2">Belongs to the krueppel C2H2-type zinc-finger protein family.</text>
</comment>
<feature type="domain" description="C2H2-type" evidence="13">
    <location>
        <begin position="593"/>
        <end position="620"/>
    </location>
</feature>
<evidence type="ECO:0000256" key="1">
    <source>
        <dbReference type="ARBA" id="ARBA00004123"/>
    </source>
</evidence>
<dbReference type="AlphaFoldDB" id="A0A7M7HCB2"/>
<feature type="compositionally biased region" description="Basic and acidic residues" evidence="12">
    <location>
        <begin position="25"/>
        <end position="45"/>
    </location>
</feature>
<evidence type="ECO:0000313" key="14">
    <source>
        <dbReference type="EnsemblMetazoa" id="XP_011662468"/>
    </source>
</evidence>
<evidence type="ECO:0000256" key="3">
    <source>
        <dbReference type="ARBA" id="ARBA00022723"/>
    </source>
</evidence>
<dbReference type="PROSITE" id="PS50157">
    <property type="entry name" value="ZINC_FINGER_C2H2_2"/>
    <property type="match status" value="9"/>
</dbReference>
<keyword evidence="10" id="KW-0539">Nucleus</keyword>
<dbReference type="Pfam" id="PF00096">
    <property type="entry name" value="zf-C2H2"/>
    <property type="match status" value="6"/>
</dbReference>
<dbReference type="FunFam" id="3.30.160.60:FF:001442">
    <property type="entry name" value="zinc finger protein 696"/>
    <property type="match status" value="1"/>
</dbReference>
<dbReference type="FunFam" id="3.30.160.60:FF:002402">
    <property type="entry name" value="Zinc finger protein 347"/>
    <property type="match status" value="1"/>
</dbReference>
<dbReference type="EnsemblMetazoa" id="XM_011664166">
    <property type="protein sequence ID" value="XP_011662468"/>
    <property type="gene ID" value="LOC100893803"/>
</dbReference>
<dbReference type="GO" id="GO:0006357">
    <property type="term" value="P:regulation of transcription by RNA polymerase II"/>
    <property type="evidence" value="ECO:0000318"/>
    <property type="project" value="GO_Central"/>
</dbReference>
<dbReference type="GO" id="GO:0000978">
    <property type="term" value="F:RNA polymerase II cis-regulatory region sequence-specific DNA binding"/>
    <property type="evidence" value="ECO:0000318"/>
    <property type="project" value="GO_Central"/>
</dbReference>
<dbReference type="SUPFAM" id="SSF57667">
    <property type="entry name" value="beta-beta-alpha zinc fingers"/>
    <property type="match status" value="6"/>
</dbReference>
<dbReference type="InterPro" id="IPR036236">
    <property type="entry name" value="Znf_C2H2_sf"/>
</dbReference>
<keyword evidence="5 11" id="KW-0863">Zinc-finger</keyword>
<dbReference type="Gene3D" id="3.30.160.60">
    <property type="entry name" value="Classic Zinc Finger"/>
    <property type="match status" value="9"/>
</dbReference>
<feature type="region of interest" description="Disordered" evidence="12">
    <location>
        <begin position="1"/>
        <end position="55"/>
    </location>
</feature>
<feature type="domain" description="C2H2-type" evidence="13">
    <location>
        <begin position="649"/>
        <end position="676"/>
    </location>
</feature>
<proteinExistence type="inferred from homology"/>
<feature type="domain" description="C2H2-type" evidence="13">
    <location>
        <begin position="621"/>
        <end position="648"/>
    </location>
</feature>
<dbReference type="OrthoDB" id="654211at2759"/>
<comment type="subcellular location">
    <subcellularLocation>
        <location evidence="1">Nucleus</location>
    </subcellularLocation>
</comment>
<dbReference type="FunFam" id="3.30.160.60:FF:000690">
    <property type="entry name" value="Zinc finger protein 354C"/>
    <property type="match status" value="1"/>
</dbReference>
<evidence type="ECO:0000256" key="2">
    <source>
        <dbReference type="ARBA" id="ARBA00006991"/>
    </source>
</evidence>
<dbReference type="GO" id="GO:0000981">
    <property type="term" value="F:DNA-binding transcription factor activity, RNA polymerase II-specific"/>
    <property type="evidence" value="ECO:0000318"/>
    <property type="project" value="GO_Central"/>
</dbReference>
<dbReference type="InParanoid" id="A0A7M7HCB2"/>
<evidence type="ECO:0000256" key="12">
    <source>
        <dbReference type="SAM" id="MobiDB-lite"/>
    </source>
</evidence>
<accession>A0A7M7HCB2</accession>
<dbReference type="KEGG" id="spu:100893803"/>
<dbReference type="GO" id="GO:0008270">
    <property type="term" value="F:zinc ion binding"/>
    <property type="evidence" value="ECO:0007669"/>
    <property type="project" value="UniProtKB-KW"/>
</dbReference>
<protein>
    <recommendedName>
        <fullName evidence="13">C2H2-type domain-containing protein</fullName>
    </recommendedName>
</protein>
<dbReference type="Proteomes" id="UP000007110">
    <property type="component" value="Unassembled WGS sequence"/>
</dbReference>
<feature type="domain" description="C2H2-type" evidence="13">
    <location>
        <begin position="565"/>
        <end position="592"/>
    </location>
</feature>
<feature type="domain" description="C2H2-type" evidence="13">
    <location>
        <begin position="537"/>
        <end position="564"/>
    </location>
</feature>
<keyword evidence="4" id="KW-0677">Repeat</keyword>
<keyword evidence="8" id="KW-0238">DNA-binding</keyword>
<keyword evidence="9" id="KW-0804">Transcription</keyword>
<dbReference type="PROSITE" id="PS00028">
    <property type="entry name" value="ZINC_FINGER_C2H2_1"/>
    <property type="match status" value="9"/>
</dbReference>
<dbReference type="SMART" id="SM00355">
    <property type="entry name" value="ZnF_C2H2"/>
    <property type="match status" value="9"/>
</dbReference>
<keyword evidence="3" id="KW-0479">Metal-binding</keyword>
<dbReference type="GeneID" id="100893803"/>
<feature type="region of interest" description="Disordered" evidence="12">
    <location>
        <begin position="140"/>
        <end position="159"/>
    </location>
</feature>
<evidence type="ECO:0000256" key="7">
    <source>
        <dbReference type="ARBA" id="ARBA00023015"/>
    </source>
</evidence>
<dbReference type="PANTHER" id="PTHR24408:SF58">
    <property type="entry name" value="TRANSCRIPTION FACTOR (TFIIIA), PUTATIVE (AFU_ORTHOLOGUE AFUA_1G05150)-RELATED"/>
    <property type="match status" value="1"/>
</dbReference>
<evidence type="ECO:0000256" key="11">
    <source>
        <dbReference type="PROSITE-ProRule" id="PRU00042"/>
    </source>
</evidence>
<evidence type="ECO:0000259" key="13">
    <source>
        <dbReference type="PROSITE" id="PS50157"/>
    </source>
</evidence>
<dbReference type="FunFam" id="3.30.160.60:FF:004036">
    <property type="match status" value="1"/>
</dbReference>
<dbReference type="RefSeq" id="XP_011662468.2">
    <property type="nucleotide sequence ID" value="XM_011664166.2"/>
</dbReference>
<dbReference type="GO" id="GO:0005634">
    <property type="term" value="C:nucleus"/>
    <property type="evidence" value="ECO:0000318"/>
    <property type="project" value="GO_Central"/>
</dbReference>
<dbReference type="PANTHER" id="PTHR24408">
    <property type="entry name" value="ZINC FINGER PROTEIN"/>
    <property type="match status" value="1"/>
</dbReference>
<keyword evidence="15" id="KW-1185">Reference proteome</keyword>
<dbReference type="OMA" id="GQMSHIK"/>
<sequence>MEECPVETGRTQTSIALADQPPSIKNHELRSASSEDQHAVHDSKANLHHHKKHGKKSILDQIVLMKLNKKQGGDLCRTTTESVEEQVGENDETRDAHEDSFATKQCGDKKYVGENVVGKMNKRKRGRRIQGSFWNGNSREQEFKTERTDEFTQREQKCVSDKEVTGSHYDGEADKEGLIKIEEMMDAAVDKETVAESSKAPQGIPSVGGRFQALNAKRNIFKTSGKLFGMMSKMEDRKRHTCSECGRNFNQLRVLTMHQQMHTVKRTPFLPNDEQSSREQTLKVRQHSGQQEPGLRGEAQSEKNDFCKEIEKEVAQSRTCLQEIEAQSAYEKESGVGEEEEVTQSRNYLQEVSEQHVKGANHVKATTKKRKVLDPEIRKVDLEESCSDQKGYPCEVCGKIFSLPSFLRRHEIVHTGEKAFSCKHCGKRFGQKASLQRHEQTHGRNQPYMCNECGDGFSSSQRLERHVKERHRASSKESDLPPIKISLKSPKPEESLATDCVLGEEETLGKESEAVDTNTEMYMESSVLEQPKEPKVYTCFVCEKTFLLRSHLLRHSLCHTGEKPFKCKECGKGFTQKSTCLRHERTHSGELLFICTECGNSFAQKSGLQKHRRIHTGEKPYGCRFCECRFTQKTTCQRHERIHTGEKPYVCQQCGKAFGQSTSLERHIKTHAKVKQPGDETELK</sequence>
<evidence type="ECO:0000256" key="6">
    <source>
        <dbReference type="ARBA" id="ARBA00022833"/>
    </source>
</evidence>
<reference evidence="14" key="2">
    <citation type="submission" date="2021-01" db="UniProtKB">
        <authorList>
            <consortium name="EnsemblMetazoa"/>
        </authorList>
    </citation>
    <scope>IDENTIFICATION</scope>
</reference>
<dbReference type="InterPro" id="IPR013087">
    <property type="entry name" value="Znf_C2H2_type"/>
</dbReference>
<feature type="region of interest" description="Disordered" evidence="12">
    <location>
        <begin position="268"/>
        <end position="302"/>
    </location>
</feature>
<name>A0A7M7HCB2_STRPU</name>
<feature type="domain" description="C2H2-type" evidence="13">
    <location>
        <begin position="392"/>
        <end position="419"/>
    </location>
</feature>
<keyword evidence="7" id="KW-0805">Transcription regulation</keyword>
<evidence type="ECO:0000256" key="10">
    <source>
        <dbReference type="ARBA" id="ARBA00023242"/>
    </source>
</evidence>
<feature type="domain" description="C2H2-type" evidence="13">
    <location>
        <begin position="420"/>
        <end position="447"/>
    </location>
</feature>
<evidence type="ECO:0000256" key="8">
    <source>
        <dbReference type="ARBA" id="ARBA00023125"/>
    </source>
</evidence>